<dbReference type="KEGG" id="tet:TTHERM_00393180"/>
<evidence type="ECO:0000313" key="3">
    <source>
        <dbReference type="Proteomes" id="UP000009168"/>
    </source>
</evidence>
<accession>Q233D3</accession>
<feature type="coiled-coil region" evidence="1">
    <location>
        <begin position="126"/>
        <end position="167"/>
    </location>
</feature>
<protein>
    <submittedName>
        <fullName evidence="2">Uncharacterized protein</fullName>
    </submittedName>
</protein>
<reference evidence="3" key="1">
    <citation type="journal article" date="2006" name="PLoS Biol.">
        <title>Macronuclear genome sequence of the ciliate Tetrahymena thermophila, a model eukaryote.</title>
        <authorList>
            <person name="Eisen J.A."/>
            <person name="Coyne R.S."/>
            <person name="Wu M."/>
            <person name="Wu D."/>
            <person name="Thiagarajan M."/>
            <person name="Wortman J.R."/>
            <person name="Badger J.H."/>
            <person name="Ren Q."/>
            <person name="Amedeo P."/>
            <person name="Jones K.M."/>
            <person name="Tallon L.J."/>
            <person name="Delcher A.L."/>
            <person name="Salzberg S.L."/>
            <person name="Silva J.C."/>
            <person name="Haas B.J."/>
            <person name="Majoros W.H."/>
            <person name="Farzad M."/>
            <person name="Carlton J.M."/>
            <person name="Smith R.K. Jr."/>
            <person name="Garg J."/>
            <person name="Pearlman R.E."/>
            <person name="Karrer K.M."/>
            <person name="Sun L."/>
            <person name="Manning G."/>
            <person name="Elde N.C."/>
            <person name="Turkewitz A.P."/>
            <person name="Asai D.J."/>
            <person name="Wilkes D.E."/>
            <person name="Wang Y."/>
            <person name="Cai H."/>
            <person name="Collins K."/>
            <person name="Stewart B.A."/>
            <person name="Lee S.R."/>
            <person name="Wilamowska K."/>
            <person name="Weinberg Z."/>
            <person name="Ruzzo W.L."/>
            <person name="Wloga D."/>
            <person name="Gaertig J."/>
            <person name="Frankel J."/>
            <person name="Tsao C.-C."/>
            <person name="Gorovsky M.A."/>
            <person name="Keeling P.J."/>
            <person name="Waller R.F."/>
            <person name="Patron N.J."/>
            <person name="Cherry J.M."/>
            <person name="Stover N.A."/>
            <person name="Krieger C.J."/>
            <person name="del Toro C."/>
            <person name="Ryder H.F."/>
            <person name="Williamson S.C."/>
            <person name="Barbeau R.A."/>
            <person name="Hamilton E.P."/>
            <person name="Orias E."/>
        </authorList>
    </citation>
    <scope>NUCLEOTIDE SEQUENCE [LARGE SCALE GENOMIC DNA]</scope>
    <source>
        <strain evidence="3">SB210</strain>
    </source>
</reference>
<dbReference type="HOGENOM" id="CLU_1362823_0_0_1"/>
<dbReference type="Proteomes" id="UP000009168">
    <property type="component" value="Unassembled WGS sequence"/>
</dbReference>
<evidence type="ECO:0000256" key="1">
    <source>
        <dbReference type="SAM" id="Coils"/>
    </source>
</evidence>
<dbReference type="GeneID" id="7822745"/>
<dbReference type="EMBL" id="GG662770">
    <property type="protein sequence ID" value="EAR91647.2"/>
    <property type="molecule type" value="Genomic_DNA"/>
</dbReference>
<keyword evidence="3" id="KW-1185">Reference proteome</keyword>
<organism evidence="2 3">
    <name type="scientific">Tetrahymena thermophila (strain SB210)</name>
    <dbReference type="NCBI Taxonomy" id="312017"/>
    <lineage>
        <taxon>Eukaryota</taxon>
        <taxon>Sar</taxon>
        <taxon>Alveolata</taxon>
        <taxon>Ciliophora</taxon>
        <taxon>Intramacronucleata</taxon>
        <taxon>Oligohymenophorea</taxon>
        <taxon>Hymenostomatida</taxon>
        <taxon>Tetrahymenina</taxon>
        <taxon>Tetrahymenidae</taxon>
        <taxon>Tetrahymena</taxon>
    </lineage>
</organism>
<proteinExistence type="predicted"/>
<dbReference type="AlphaFoldDB" id="Q233D3"/>
<sequence length="222" mass="26723">MHAVRFELTRIAPTQLECAALDRSATRARQYLQTKTGMTLKIQFIYNRIQQIQVKLQHFYSQQFFENISLLQQKLEDQYNKILYHFSPKKCDESYNLCESQSKSNEESDIQIEQKTFIDDGYLERMAEKRKLQRQKNQKIKILQQKIKAREEVIQNNEKNIEQIQSNRKKITFKDIILEEYERQTDPNFYMAVPHIHQYVQKIKNTRIQKQNSLGLLIMEIE</sequence>
<dbReference type="InParanoid" id="Q233D3"/>
<name>Q233D3_TETTS</name>
<evidence type="ECO:0000313" key="2">
    <source>
        <dbReference type="EMBL" id="EAR91647.2"/>
    </source>
</evidence>
<gene>
    <name evidence="2" type="ORF">TTHERM_00393180</name>
</gene>
<keyword evidence="1" id="KW-0175">Coiled coil</keyword>
<dbReference type="RefSeq" id="XP_001011892.2">
    <property type="nucleotide sequence ID" value="XM_001011892.2"/>
</dbReference>